<comment type="caution">
    <text evidence="2">The sequence shown here is derived from an EMBL/GenBank/DDBJ whole genome shotgun (WGS) entry which is preliminary data.</text>
</comment>
<proteinExistence type="predicted"/>
<reference evidence="2 3" key="1">
    <citation type="submission" date="2020-06" db="EMBL/GenBank/DDBJ databases">
        <title>Transcriptomic and genomic resources for Thalictrum thalictroides and T. hernandezii: Facilitating candidate gene discovery in an emerging model plant lineage.</title>
        <authorList>
            <person name="Arias T."/>
            <person name="Riano-Pachon D.M."/>
            <person name="Di Stilio V.S."/>
        </authorList>
    </citation>
    <scope>NUCLEOTIDE SEQUENCE [LARGE SCALE GENOMIC DNA]</scope>
    <source>
        <strain evidence="3">cv. WT478/WT964</strain>
        <tissue evidence="2">Leaves</tissue>
    </source>
</reference>
<dbReference type="Pfam" id="PF03004">
    <property type="entry name" value="Transposase_24"/>
    <property type="match status" value="1"/>
</dbReference>
<evidence type="ECO:0000313" key="2">
    <source>
        <dbReference type="EMBL" id="KAF5207911.1"/>
    </source>
</evidence>
<dbReference type="Proteomes" id="UP000554482">
    <property type="component" value="Unassembled WGS sequence"/>
</dbReference>
<dbReference type="InterPro" id="IPR004252">
    <property type="entry name" value="Probable_transposase_24"/>
</dbReference>
<gene>
    <name evidence="2" type="ORF">FRX31_002502</name>
</gene>
<accession>A0A7J6XDM9</accession>
<dbReference type="AlphaFoldDB" id="A0A7J6XDM9"/>
<keyword evidence="3" id="KW-1185">Reference proteome</keyword>
<feature type="compositionally biased region" description="Basic and acidic residues" evidence="1">
    <location>
        <begin position="32"/>
        <end position="42"/>
    </location>
</feature>
<dbReference type="OrthoDB" id="1077527at2759"/>
<sequence length="101" mass="11600">MRNCPENMGVKKEDWYVFVDMEATEDARLRRERGKACRKEMNNPHTTGRRGTARTAEILVANNPNEEGTRTDFFIATHTRPDGTYLNEAIGERMVGKIQNL</sequence>
<organism evidence="2 3">
    <name type="scientific">Thalictrum thalictroides</name>
    <name type="common">Rue-anemone</name>
    <name type="synonym">Anemone thalictroides</name>
    <dbReference type="NCBI Taxonomy" id="46969"/>
    <lineage>
        <taxon>Eukaryota</taxon>
        <taxon>Viridiplantae</taxon>
        <taxon>Streptophyta</taxon>
        <taxon>Embryophyta</taxon>
        <taxon>Tracheophyta</taxon>
        <taxon>Spermatophyta</taxon>
        <taxon>Magnoliopsida</taxon>
        <taxon>Ranunculales</taxon>
        <taxon>Ranunculaceae</taxon>
        <taxon>Thalictroideae</taxon>
        <taxon>Thalictrum</taxon>
    </lineage>
</organism>
<feature type="region of interest" description="Disordered" evidence="1">
    <location>
        <begin position="32"/>
        <end position="52"/>
    </location>
</feature>
<dbReference type="EMBL" id="JABWDY010000794">
    <property type="protein sequence ID" value="KAF5207911.1"/>
    <property type="molecule type" value="Genomic_DNA"/>
</dbReference>
<protein>
    <submittedName>
        <fullName evidence="2">Uncharacterized protein</fullName>
    </submittedName>
</protein>
<evidence type="ECO:0000256" key="1">
    <source>
        <dbReference type="SAM" id="MobiDB-lite"/>
    </source>
</evidence>
<evidence type="ECO:0000313" key="3">
    <source>
        <dbReference type="Proteomes" id="UP000554482"/>
    </source>
</evidence>
<name>A0A7J6XDM9_THATH</name>